<reference evidence="2" key="3">
    <citation type="submission" date="2025-09" db="UniProtKB">
        <authorList>
            <consortium name="Ensembl"/>
        </authorList>
    </citation>
    <scope>IDENTIFICATION</scope>
    <source>
        <strain evidence="2">2N</strain>
    </source>
</reference>
<evidence type="ECO:0000313" key="2">
    <source>
        <dbReference type="Ensembl" id="ENSCPOP00000009513.3"/>
    </source>
</evidence>
<accession>H0VH89</accession>
<dbReference type="VEuPathDB" id="HostDB:ENSCPOG00000010594"/>
<dbReference type="FunCoup" id="H0VH89">
    <property type="interactions" value="3"/>
</dbReference>
<sequence length="72" mass="7836">MAGSGLQLTVLLGLLLLILTCHADDKPEGTPEKEPDDSEMKPVTDIPKFLNILGTEIIESAVEFILRSMNRG</sequence>
<reference evidence="3" key="1">
    <citation type="journal article" date="2011" name="Nature">
        <title>A high-resolution map of human evolutionary constraint using 29 mammals.</title>
        <authorList>
            <person name="Lindblad-Toh K."/>
            <person name="Garber M."/>
            <person name="Zuk O."/>
            <person name="Lin M.F."/>
            <person name="Parker B.J."/>
            <person name="Washietl S."/>
            <person name="Kheradpour P."/>
            <person name="Ernst J."/>
            <person name="Jordan G."/>
            <person name="Mauceli E."/>
            <person name="Ward L.D."/>
            <person name="Lowe C.B."/>
            <person name="Holloway A.K."/>
            <person name="Clamp M."/>
            <person name="Gnerre S."/>
            <person name="Alfoldi J."/>
            <person name="Beal K."/>
            <person name="Chang J."/>
            <person name="Clawson H."/>
            <person name="Cuff J."/>
            <person name="Di Palma F."/>
            <person name="Fitzgerald S."/>
            <person name="Flicek P."/>
            <person name="Guttman M."/>
            <person name="Hubisz M.J."/>
            <person name="Jaffe D.B."/>
            <person name="Jungreis I."/>
            <person name="Kent W.J."/>
            <person name="Kostka D."/>
            <person name="Lara M."/>
            <person name="Martins A.L."/>
            <person name="Massingham T."/>
            <person name="Moltke I."/>
            <person name="Raney B.J."/>
            <person name="Rasmussen M.D."/>
            <person name="Robinson J."/>
            <person name="Stark A."/>
            <person name="Vilella A.J."/>
            <person name="Wen J."/>
            <person name="Xie X."/>
            <person name="Zody M.C."/>
            <person name="Baldwin J."/>
            <person name="Bloom T."/>
            <person name="Chin C.W."/>
            <person name="Heiman D."/>
            <person name="Nicol R."/>
            <person name="Nusbaum C."/>
            <person name="Young S."/>
            <person name="Wilkinson J."/>
            <person name="Worley K.C."/>
            <person name="Kovar C.L."/>
            <person name="Muzny D.M."/>
            <person name="Gibbs R.A."/>
            <person name="Cree A."/>
            <person name="Dihn H.H."/>
            <person name="Fowler G."/>
            <person name="Jhangiani S."/>
            <person name="Joshi V."/>
            <person name="Lee S."/>
            <person name="Lewis L.R."/>
            <person name="Nazareth L.V."/>
            <person name="Okwuonu G."/>
            <person name="Santibanez J."/>
            <person name="Warren W.C."/>
            <person name="Mardis E.R."/>
            <person name="Weinstock G.M."/>
            <person name="Wilson R.K."/>
            <person name="Delehaunty K."/>
            <person name="Dooling D."/>
            <person name="Fronik C."/>
            <person name="Fulton L."/>
            <person name="Fulton B."/>
            <person name="Graves T."/>
            <person name="Minx P."/>
            <person name="Sodergren E."/>
            <person name="Birney E."/>
            <person name="Margulies E.H."/>
            <person name="Herrero J."/>
            <person name="Green E.D."/>
            <person name="Haussler D."/>
            <person name="Siepel A."/>
            <person name="Goldman N."/>
            <person name="Pollard K.S."/>
            <person name="Pedersen J.S."/>
            <person name="Lander E.S."/>
            <person name="Kellis M."/>
        </authorList>
    </citation>
    <scope>NUCLEOTIDE SEQUENCE [LARGE SCALE GENOMIC DNA]</scope>
    <source>
        <strain evidence="3">2N</strain>
    </source>
</reference>
<feature type="chain" id="PRO_5011556752" evidence="1">
    <location>
        <begin position="24"/>
        <end position="72"/>
    </location>
</feature>
<dbReference type="eggNOG" id="ENOG502TEYM">
    <property type="taxonomic scope" value="Eukaryota"/>
</dbReference>
<keyword evidence="3" id="KW-1185">Reference proteome</keyword>
<reference evidence="2" key="2">
    <citation type="submission" date="2025-08" db="UniProtKB">
        <authorList>
            <consortium name="Ensembl"/>
        </authorList>
    </citation>
    <scope>IDENTIFICATION</scope>
    <source>
        <strain evidence="2">2N</strain>
    </source>
</reference>
<evidence type="ECO:0000313" key="3">
    <source>
        <dbReference type="Proteomes" id="UP000005447"/>
    </source>
</evidence>
<dbReference type="InterPro" id="IPR027950">
    <property type="entry name" value="DUF4576"/>
</dbReference>
<dbReference type="InParanoid" id="H0VH89"/>
<evidence type="ECO:0000256" key="1">
    <source>
        <dbReference type="SAM" id="SignalP"/>
    </source>
</evidence>
<gene>
    <name evidence="2" type="primary">C5orf46</name>
</gene>
<protein>
    <submittedName>
        <fullName evidence="2">Chromosome 5 open reading frame 46</fullName>
    </submittedName>
</protein>
<dbReference type="GeneTree" id="ENSGT00390000011484"/>
<dbReference type="OMA" id="FQMYLNN"/>
<organism evidence="2 3">
    <name type="scientific">Cavia porcellus</name>
    <name type="common">Guinea pig</name>
    <dbReference type="NCBI Taxonomy" id="10141"/>
    <lineage>
        <taxon>Eukaryota</taxon>
        <taxon>Metazoa</taxon>
        <taxon>Chordata</taxon>
        <taxon>Craniata</taxon>
        <taxon>Vertebrata</taxon>
        <taxon>Euteleostomi</taxon>
        <taxon>Mammalia</taxon>
        <taxon>Eutheria</taxon>
        <taxon>Euarchontoglires</taxon>
        <taxon>Glires</taxon>
        <taxon>Rodentia</taxon>
        <taxon>Hystricomorpha</taxon>
        <taxon>Caviidae</taxon>
        <taxon>Cavia</taxon>
    </lineage>
</organism>
<proteinExistence type="predicted"/>
<keyword evidence="1" id="KW-0732">Signal</keyword>
<dbReference type="Ensembl" id="ENSCPOT00000010690.3">
    <property type="protein sequence ID" value="ENSCPOP00000009513.3"/>
    <property type="gene ID" value="ENSCPOG00000010594.4"/>
</dbReference>
<dbReference type="Pfam" id="PF15144">
    <property type="entry name" value="DUF4576"/>
    <property type="match status" value="1"/>
</dbReference>
<feature type="signal peptide" evidence="1">
    <location>
        <begin position="1"/>
        <end position="23"/>
    </location>
</feature>
<dbReference type="Proteomes" id="UP000005447">
    <property type="component" value="Unassembled WGS sequence"/>
</dbReference>
<dbReference type="OrthoDB" id="9539876at2759"/>
<dbReference type="AlphaFoldDB" id="H0VH89"/>
<dbReference type="HOGENOM" id="CLU_171946_0_0_1"/>
<dbReference type="PANTHER" id="PTHR37864">
    <property type="entry name" value="SIMILAR TO AVLV472"/>
    <property type="match status" value="1"/>
</dbReference>
<name>H0VH89_CAVPO</name>
<dbReference type="Bgee" id="ENSCPOG00000010594">
    <property type="expression patterns" value="Expressed in zone of skin and 2 other cell types or tissues"/>
</dbReference>
<dbReference type="EMBL" id="AAKN02010028">
    <property type="status" value="NOT_ANNOTATED_CDS"/>
    <property type="molecule type" value="Genomic_DNA"/>
</dbReference>
<dbReference type="KEGG" id="cpoc:100721556"/>
<dbReference type="PANTHER" id="PTHR37864:SF1">
    <property type="entry name" value="SIMILAR TO AVLV472"/>
    <property type="match status" value="1"/>
</dbReference>